<dbReference type="InterPro" id="IPR050863">
    <property type="entry name" value="CenT-Element_Derived"/>
</dbReference>
<dbReference type="Pfam" id="PF03221">
    <property type="entry name" value="HTH_Tnp_Tc5"/>
    <property type="match status" value="1"/>
</dbReference>
<dbReference type="GO" id="GO:0022857">
    <property type="term" value="F:transmembrane transporter activity"/>
    <property type="evidence" value="ECO:0007669"/>
    <property type="project" value="InterPro"/>
</dbReference>
<feature type="transmembrane region" description="Helical" evidence="4">
    <location>
        <begin position="807"/>
        <end position="827"/>
    </location>
</feature>
<dbReference type="AlphaFoldDB" id="A0A060S787"/>
<dbReference type="SUPFAM" id="SSF103473">
    <property type="entry name" value="MFS general substrate transporter"/>
    <property type="match status" value="1"/>
</dbReference>
<feature type="transmembrane region" description="Helical" evidence="4">
    <location>
        <begin position="1001"/>
        <end position="1023"/>
    </location>
</feature>
<feature type="compositionally biased region" description="Polar residues" evidence="3">
    <location>
        <begin position="125"/>
        <end position="139"/>
    </location>
</feature>
<dbReference type="InterPro" id="IPR004875">
    <property type="entry name" value="DDE_SF_endonuclease_dom"/>
</dbReference>
<comment type="subcellular location">
    <subcellularLocation>
        <location evidence="1">Membrane</location>
        <topology evidence="1">Multi-pass membrane protein</topology>
    </subcellularLocation>
</comment>
<keyword evidence="4" id="KW-0472">Membrane</keyword>
<feature type="domain" description="HTH CENPB-type" evidence="6">
    <location>
        <begin position="205"/>
        <end position="279"/>
    </location>
</feature>
<evidence type="ECO:0000313" key="7">
    <source>
        <dbReference type="EMBL" id="CDO68154.1"/>
    </source>
</evidence>
<protein>
    <recommendedName>
        <fullName evidence="9">HTH CENPB-type domain-containing protein</fullName>
    </recommendedName>
</protein>
<dbReference type="InterPro" id="IPR009057">
    <property type="entry name" value="Homeodomain-like_sf"/>
</dbReference>
<evidence type="ECO:0000256" key="2">
    <source>
        <dbReference type="ARBA" id="ARBA00023125"/>
    </source>
</evidence>
<feature type="region of interest" description="Disordered" evidence="3">
    <location>
        <begin position="87"/>
        <end position="139"/>
    </location>
</feature>
<evidence type="ECO:0000256" key="3">
    <source>
        <dbReference type="SAM" id="MobiDB-lite"/>
    </source>
</evidence>
<dbReference type="InterPro" id="IPR036259">
    <property type="entry name" value="MFS_trans_sf"/>
</dbReference>
<feature type="transmembrane region" description="Helical" evidence="4">
    <location>
        <begin position="1084"/>
        <end position="1104"/>
    </location>
</feature>
<dbReference type="HOGENOM" id="CLU_280476_0_0_1"/>
<dbReference type="Gene3D" id="1.20.1250.20">
    <property type="entry name" value="MFS general substrate transporter like domains"/>
    <property type="match status" value="1"/>
</dbReference>
<evidence type="ECO:0000256" key="1">
    <source>
        <dbReference type="ARBA" id="ARBA00004141"/>
    </source>
</evidence>
<dbReference type="Pfam" id="PF03184">
    <property type="entry name" value="DDE_1"/>
    <property type="match status" value="1"/>
</dbReference>
<dbReference type="SUPFAM" id="SSF46689">
    <property type="entry name" value="Homeodomain-like"/>
    <property type="match status" value="1"/>
</dbReference>
<dbReference type="PANTHER" id="PTHR19303:SF73">
    <property type="entry name" value="PROTEIN PDC2"/>
    <property type="match status" value="1"/>
</dbReference>
<gene>
    <name evidence="7" type="ORF">BN946_scf184938.g6</name>
</gene>
<feature type="transmembrane region" description="Helical" evidence="4">
    <location>
        <begin position="868"/>
        <end position="891"/>
    </location>
</feature>
<dbReference type="OrthoDB" id="2729488at2759"/>
<comment type="caution">
    <text evidence="7">The sequence shown here is derived from an EMBL/GenBank/DDBJ whole genome shotgun (WGS) entry which is preliminary data.</text>
</comment>
<dbReference type="GO" id="GO:0005634">
    <property type="term" value="C:nucleus"/>
    <property type="evidence" value="ECO:0007669"/>
    <property type="project" value="TreeGrafter"/>
</dbReference>
<dbReference type="GO" id="GO:0016020">
    <property type="term" value="C:membrane"/>
    <property type="evidence" value="ECO:0007669"/>
    <property type="project" value="UniProtKB-SubCell"/>
</dbReference>
<dbReference type="STRING" id="5643.A0A060S787"/>
<dbReference type="EMBL" id="CCBP010000006">
    <property type="protein sequence ID" value="CDO68154.1"/>
    <property type="molecule type" value="Genomic_DNA"/>
</dbReference>
<dbReference type="GO" id="GO:0003677">
    <property type="term" value="F:DNA binding"/>
    <property type="evidence" value="ECO:0007669"/>
    <property type="project" value="UniProtKB-KW"/>
</dbReference>
<feature type="transmembrane region" description="Helical" evidence="4">
    <location>
        <begin position="1043"/>
        <end position="1064"/>
    </location>
</feature>
<dbReference type="SMART" id="SM00674">
    <property type="entry name" value="CENPB"/>
    <property type="match status" value="1"/>
</dbReference>
<dbReference type="PROSITE" id="PS50850">
    <property type="entry name" value="MFS"/>
    <property type="match status" value="1"/>
</dbReference>
<feature type="transmembrane region" description="Helical" evidence="4">
    <location>
        <begin position="834"/>
        <end position="856"/>
    </location>
</feature>
<dbReference type="InterPro" id="IPR020846">
    <property type="entry name" value="MFS_dom"/>
</dbReference>
<feature type="region of interest" description="Disordered" evidence="3">
    <location>
        <begin position="536"/>
        <end position="571"/>
    </location>
</feature>
<dbReference type="InterPro" id="IPR011701">
    <property type="entry name" value="MFS"/>
</dbReference>
<keyword evidence="4" id="KW-1133">Transmembrane helix</keyword>
<evidence type="ECO:0000256" key="4">
    <source>
        <dbReference type="SAM" id="Phobius"/>
    </source>
</evidence>
<evidence type="ECO:0000259" key="6">
    <source>
        <dbReference type="PROSITE" id="PS51253"/>
    </source>
</evidence>
<keyword evidence="2" id="KW-0238">DNA-binding</keyword>
<dbReference type="PROSITE" id="PS51253">
    <property type="entry name" value="HTH_CENPB"/>
    <property type="match status" value="1"/>
</dbReference>
<evidence type="ECO:0000259" key="5">
    <source>
        <dbReference type="PROSITE" id="PS50850"/>
    </source>
</evidence>
<organism evidence="7 8">
    <name type="scientific">Pycnoporus cinnabarinus</name>
    <name type="common">Cinnabar-red polypore</name>
    <name type="synonym">Trametes cinnabarina</name>
    <dbReference type="NCBI Taxonomy" id="5643"/>
    <lineage>
        <taxon>Eukaryota</taxon>
        <taxon>Fungi</taxon>
        <taxon>Dikarya</taxon>
        <taxon>Basidiomycota</taxon>
        <taxon>Agaricomycotina</taxon>
        <taxon>Agaricomycetes</taxon>
        <taxon>Polyporales</taxon>
        <taxon>Polyporaceae</taxon>
        <taxon>Trametes</taxon>
    </lineage>
</organism>
<feature type="compositionally biased region" description="Low complexity" evidence="3">
    <location>
        <begin position="536"/>
        <end position="550"/>
    </location>
</feature>
<keyword evidence="4" id="KW-0812">Transmembrane</keyword>
<dbReference type="InterPro" id="IPR006600">
    <property type="entry name" value="HTH_CenpB_DNA-bd_dom"/>
</dbReference>
<dbReference type="Pfam" id="PF07690">
    <property type="entry name" value="MFS_1"/>
    <property type="match status" value="1"/>
</dbReference>
<accession>A0A060S787</accession>
<proteinExistence type="predicted"/>
<name>A0A060S787_PYCCI</name>
<sequence length="1120" mass="124510">MASDLLAKLRKGFEILEGQVSSKRAELEARLKDGSKPLSEEEEAWLDGDANLVDERYVLDILSRATNCATAMEQLSSEHRAALERLSGLGSTQDSDRKANMASLSRKRPLVSDRLDSDVKKCKPTENTNDHSGSQRKQNATLRQRIEILDWHHANGKKQTRTAQHFDKIYPHLKIKQPLISEWLKNEAKWRAQWDASKGVPGAQDAKRAYQTEHPQISEMMNCWVIQAREAGVLLTGSVLRAKWTSFADRAGIPKEDRLSLSEGWLEAFKARHGLRGIKRHGKAGSTELTTVEAERARIQQLIRDHGYQPRDIYNMDETGLFYQMPPDRGLADRALSGVKAKKTQLTYAFTCNADGSDKLPPMVIGKYKKPRPFGGKTGAELGFDYHHNAKVWMTAVLYQSWIKHWDTKLVAQHRKILLLQDNFSGHIVPEGLRAIHVENFEPNLTPHVQTDDQGIIRCFKAHYRAKYIERAIDRYDSGISPAQIYEIDILTAMRIADAAWRAVDVTTIRHCWRRAGILPDFAPIAIPTPTLPISSLIHPPATSDPAAPDASRDAEDEAANPVQKAEDPAVEREVFEEISEQEIFEAVQEAACGEDQGDEEQTEVFEAPPTRLEALQAAAVLSRFTASLNSPAARNLEDILAGFTRQITSVPSSIMYPYTVKSHSSGFIPRGMAYGSRSPLTTASTTTTLAAEVVEEIEAEEDAHVGVRTVEAAEQVFGTRSRWFLFLGIGLASYVYSLDNQTTSNYLAFATSHFGAHSLISSLQVAQSILVACGKPIIAKVADVTSRGTAYLVVRASLPLSLSPRLLIPVSLSVVFYVLGYGTIALAPNVAAVAAGIILYAIGYTGLQLLTSVIIADITTLQWRGIVSGFTSLPFLLNAFVGSIVSNFFLQHLNWRWGYATFAILVPVALSPLIITLFWGERKAKHLGLLHPSPPRADLNLAPCPRMALAEQLDLLGLHPPRRRRRLHLAPLTLAQTVHPQLEQPYVSSLPPPRPIPHPVLAASMIASLVLGSSLLPLFALWDIRYATRPVIARRFLSNRTVVCAAWIGFFDFLSYFLTYTYLSSFVLVTKPWSMTSVFYFGQVQTLGLTFFGILAGVLMRFLHRYKWILFTGLCVRLV</sequence>
<feature type="domain" description="Major facilitator superfamily (MFS) profile" evidence="5">
    <location>
        <begin position="726"/>
        <end position="1120"/>
    </location>
</feature>
<feature type="compositionally biased region" description="Basic and acidic residues" evidence="3">
    <location>
        <begin position="110"/>
        <end position="124"/>
    </location>
</feature>
<keyword evidence="8" id="KW-1185">Reference proteome</keyword>
<dbReference type="Proteomes" id="UP000029665">
    <property type="component" value="Unassembled WGS sequence"/>
</dbReference>
<dbReference type="Gene3D" id="1.10.10.60">
    <property type="entry name" value="Homeodomain-like"/>
    <property type="match status" value="1"/>
</dbReference>
<feature type="transmembrane region" description="Helical" evidence="4">
    <location>
        <begin position="898"/>
        <end position="920"/>
    </location>
</feature>
<evidence type="ECO:0000313" key="8">
    <source>
        <dbReference type="Proteomes" id="UP000029665"/>
    </source>
</evidence>
<reference evidence="7" key="1">
    <citation type="submission" date="2014-01" db="EMBL/GenBank/DDBJ databases">
        <title>The genome of the white-rot fungus Pycnoporus cinnabarinus: a basidiomycete model with a versatile arsenal for lignocellulosic biomass breakdown.</title>
        <authorList>
            <person name="Levasseur A."/>
            <person name="Lomascolo A."/>
            <person name="Ruiz-Duenas F.J."/>
            <person name="Uzan E."/>
            <person name="Piumi F."/>
            <person name="Kues U."/>
            <person name="Ram A.F.J."/>
            <person name="Murat C."/>
            <person name="Haon M."/>
            <person name="Benoit I."/>
            <person name="Arfi Y."/>
            <person name="Chevret D."/>
            <person name="Drula E."/>
            <person name="Kwon M.J."/>
            <person name="Gouret P."/>
            <person name="Lesage-Meessen L."/>
            <person name="Lombard V."/>
            <person name="Mariette J."/>
            <person name="Noirot C."/>
            <person name="Park J."/>
            <person name="Patyshakuliyeva A."/>
            <person name="Wieneger R.A.B."/>
            <person name="Wosten H.A.B."/>
            <person name="Martin F."/>
            <person name="Coutinho P.M."/>
            <person name="de Vries R."/>
            <person name="Martinez A.T."/>
            <person name="Klopp C."/>
            <person name="Pontarotti P."/>
            <person name="Henrissat B."/>
            <person name="Record E."/>
        </authorList>
    </citation>
    <scope>NUCLEOTIDE SEQUENCE [LARGE SCALE GENOMIC DNA]</scope>
    <source>
        <strain evidence="7">BRFM137</strain>
    </source>
</reference>
<dbReference type="PANTHER" id="PTHR19303">
    <property type="entry name" value="TRANSPOSON"/>
    <property type="match status" value="1"/>
</dbReference>
<evidence type="ECO:0008006" key="9">
    <source>
        <dbReference type="Google" id="ProtNLM"/>
    </source>
</evidence>